<evidence type="ECO:0000313" key="1">
    <source>
        <dbReference type="EMBL" id="OLP94629.1"/>
    </source>
</evidence>
<proteinExistence type="predicted"/>
<reference evidence="1 2" key="1">
    <citation type="submission" date="2016-02" db="EMBL/GenBank/DDBJ databases">
        <title>Genome analysis of coral dinoflagellate symbionts highlights evolutionary adaptations to a symbiotic lifestyle.</title>
        <authorList>
            <person name="Aranda M."/>
            <person name="Li Y."/>
            <person name="Liew Y.J."/>
            <person name="Baumgarten S."/>
            <person name="Simakov O."/>
            <person name="Wilson M."/>
            <person name="Piel J."/>
            <person name="Ashoor H."/>
            <person name="Bougouffa S."/>
            <person name="Bajic V.B."/>
            <person name="Ryu T."/>
            <person name="Ravasi T."/>
            <person name="Bayer T."/>
            <person name="Micklem G."/>
            <person name="Kim H."/>
            <person name="Bhak J."/>
            <person name="Lajeunesse T.C."/>
            <person name="Voolstra C.R."/>
        </authorList>
    </citation>
    <scope>NUCLEOTIDE SEQUENCE [LARGE SCALE GENOMIC DNA]</scope>
    <source>
        <strain evidence="1 2">CCMP2467</strain>
    </source>
</reference>
<keyword evidence="2" id="KW-1185">Reference proteome</keyword>
<dbReference type="OrthoDB" id="444933at2759"/>
<sequence>MALESCSLKDWLISLDDSGFLVQYHDSIASKLDSVAQIVETYAKDSGEVDPQFFDDAGITKLGHRRLFQKWFRENCFVGGLWVARYKAGSAKLAR</sequence>
<gene>
    <name evidence="1" type="ORF">AK812_SmicGene23325</name>
</gene>
<name>A0A1Q9DHJ7_SYMMI</name>
<accession>A0A1Q9DHJ7</accession>
<protein>
    <submittedName>
        <fullName evidence="1">Uncharacterized protein</fullName>
    </submittedName>
</protein>
<dbReference type="Proteomes" id="UP000186817">
    <property type="component" value="Unassembled WGS sequence"/>
</dbReference>
<dbReference type="OMA" id="KWFRENC"/>
<evidence type="ECO:0000313" key="2">
    <source>
        <dbReference type="Proteomes" id="UP000186817"/>
    </source>
</evidence>
<dbReference type="AlphaFoldDB" id="A0A1Q9DHJ7"/>
<comment type="caution">
    <text evidence="1">The sequence shown here is derived from an EMBL/GenBank/DDBJ whole genome shotgun (WGS) entry which is preliminary data.</text>
</comment>
<organism evidence="1 2">
    <name type="scientific">Symbiodinium microadriaticum</name>
    <name type="common">Dinoflagellate</name>
    <name type="synonym">Zooxanthella microadriatica</name>
    <dbReference type="NCBI Taxonomy" id="2951"/>
    <lineage>
        <taxon>Eukaryota</taxon>
        <taxon>Sar</taxon>
        <taxon>Alveolata</taxon>
        <taxon>Dinophyceae</taxon>
        <taxon>Suessiales</taxon>
        <taxon>Symbiodiniaceae</taxon>
        <taxon>Symbiodinium</taxon>
    </lineage>
</organism>
<dbReference type="EMBL" id="LSRX01000535">
    <property type="protein sequence ID" value="OLP94629.1"/>
    <property type="molecule type" value="Genomic_DNA"/>
</dbReference>